<reference evidence="11" key="2">
    <citation type="journal article" date="2023" name="ISME Commun">
        <title>Characterization of a bloom-associated alphaproteobacterial lineage, 'Candidatus Phycosocius': insights into freshwater algal-bacterial interactions.</title>
        <authorList>
            <person name="Tanabe Y."/>
            <person name="Yamaguchi H."/>
            <person name="Yoshida M."/>
            <person name="Kai A."/>
            <person name="Okazaki Y."/>
        </authorList>
    </citation>
    <scope>NUCLEOTIDE SEQUENCE</scope>
    <source>
        <strain evidence="11">BOTRYCO-1</strain>
    </source>
</reference>
<dbReference type="PROSITE" id="PS50142">
    <property type="entry name" value="RNASE_3_2"/>
    <property type="match status" value="1"/>
</dbReference>
<dbReference type="Proteomes" id="UP001161064">
    <property type="component" value="Unassembled WGS sequence"/>
</dbReference>
<dbReference type="CDD" id="cd00593">
    <property type="entry name" value="RIBOc"/>
    <property type="match status" value="1"/>
</dbReference>
<evidence type="ECO:0000256" key="6">
    <source>
        <dbReference type="ARBA" id="ARBA00022801"/>
    </source>
</evidence>
<dbReference type="EC" id="3.1.26.3" evidence="8"/>
<keyword evidence="12" id="KW-1185">Reference proteome</keyword>
<keyword evidence="8" id="KW-0460">Magnesium</keyword>
<reference evidence="11" key="1">
    <citation type="submission" date="2021-05" db="EMBL/GenBank/DDBJ databases">
        <authorList>
            <person name="Tanabe Y."/>
        </authorList>
    </citation>
    <scope>NUCLEOTIDE SEQUENCE</scope>
    <source>
        <strain evidence="11">BOTRYCO-1</strain>
    </source>
</reference>
<dbReference type="InterPro" id="IPR000999">
    <property type="entry name" value="RNase_III_dom"/>
</dbReference>
<evidence type="ECO:0000313" key="12">
    <source>
        <dbReference type="Proteomes" id="UP001161064"/>
    </source>
</evidence>
<dbReference type="CDD" id="cd10845">
    <property type="entry name" value="DSRM_RNAse_III_family"/>
    <property type="match status" value="1"/>
</dbReference>
<dbReference type="Pfam" id="PF00035">
    <property type="entry name" value="dsrm"/>
    <property type="match status" value="1"/>
</dbReference>
<dbReference type="SMART" id="SM00358">
    <property type="entry name" value="DSRM"/>
    <property type="match status" value="1"/>
</dbReference>
<keyword evidence="8" id="KW-0819">tRNA processing</keyword>
<feature type="binding site" evidence="8">
    <location>
        <position position="41"/>
    </location>
    <ligand>
        <name>Mg(2+)</name>
        <dbReference type="ChEBI" id="CHEBI:18420"/>
    </ligand>
</feature>
<dbReference type="SUPFAM" id="SSF54768">
    <property type="entry name" value="dsRNA-binding domain-like"/>
    <property type="match status" value="1"/>
</dbReference>
<dbReference type="Gene3D" id="1.10.1520.10">
    <property type="entry name" value="Ribonuclease III domain"/>
    <property type="match status" value="1"/>
</dbReference>
<dbReference type="PROSITE" id="PS00517">
    <property type="entry name" value="RNASE_3_1"/>
    <property type="match status" value="1"/>
</dbReference>
<comment type="caution">
    <text evidence="11">The sequence shown here is derived from an EMBL/GenBank/DDBJ whole genome shotgun (WGS) entry which is preliminary data.</text>
</comment>
<evidence type="ECO:0000256" key="1">
    <source>
        <dbReference type="ARBA" id="ARBA00000109"/>
    </source>
</evidence>
<evidence type="ECO:0000256" key="2">
    <source>
        <dbReference type="ARBA" id="ARBA00010183"/>
    </source>
</evidence>
<dbReference type="InterPro" id="IPR011907">
    <property type="entry name" value="RNase_III"/>
</dbReference>
<protein>
    <recommendedName>
        <fullName evidence="8">Ribonuclease 3</fullName>
        <ecNumber evidence="8">3.1.26.3</ecNumber>
    </recommendedName>
    <alternativeName>
        <fullName evidence="8">Ribonuclease III</fullName>
        <shortName evidence="8">RNase III</shortName>
    </alternativeName>
</protein>
<organism evidence="11 12">
    <name type="scientific">Candidatus Phycosocius spiralis</name>
    <dbReference type="NCBI Taxonomy" id="2815099"/>
    <lineage>
        <taxon>Bacteria</taxon>
        <taxon>Pseudomonadati</taxon>
        <taxon>Pseudomonadota</taxon>
        <taxon>Alphaproteobacteria</taxon>
        <taxon>Caulobacterales</taxon>
        <taxon>Caulobacterales incertae sedis</taxon>
        <taxon>Candidatus Phycosocius</taxon>
    </lineage>
</organism>
<keyword evidence="7 8" id="KW-0694">RNA-binding</keyword>
<keyword evidence="8" id="KW-0699">rRNA-binding</keyword>
<keyword evidence="8" id="KW-0698">rRNA processing</keyword>
<accession>A0ABQ4PS71</accession>
<evidence type="ECO:0000259" key="10">
    <source>
        <dbReference type="PROSITE" id="PS50142"/>
    </source>
</evidence>
<evidence type="ECO:0000256" key="7">
    <source>
        <dbReference type="ARBA" id="ARBA00022884"/>
    </source>
</evidence>
<dbReference type="SMART" id="SM00535">
    <property type="entry name" value="RIBOc"/>
    <property type="match status" value="1"/>
</dbReference>
<dbReference type="SUPFAM" id="SSF69065">
    <property type="entry name" value="RNase III domain-like"/>
    <property type="match status" value="1"/>
</dbReference>
<keyword evidence="8" id="KW-0963">Cytoplasm</keyword>
<keyword evidence="5 8" id="KW-0255">Endonuclease</keyword>
<comment type="catalytic activity">
    <reaction evidence="1 8">
        <text>Endonucleolytic cleavage to 5'-phosphomonoester.</text>
        <dbReference type="EC" id="3.1.26.3"/>
    </reaction>
</comment>
<dbReference type="PROSITE" id="PS50137">
    <property type="entry name" value="DS_RBD"/>
    <property type="match status" value="1"/>
</dbReference>
<evidence type="ECO:0000256" key="8">
    <source>
        <dbReference type="HAMAP-Rule" id="MF_00104"/>
    </source>
</evidence>
<evidence type="ECO:0000259" key="9">
    <source>
        <dbReference type="PROSITE" id="PS50137"/>
    </source>
</evidence>
<keyword evidence="8" id="KW-0479">Metal-binding</keyword>
<keyword evidence="4 8" id="KW-0540">Nuclease</keyword>
<dbReference type="HAMAP" id="MF_00104">
    <property type="entry name" value="RNase_III"/>
    <property type="match status" value="1"/>
</dbReference>
<feature type="binding site" evidence="8">
    <location>
        <position position="114"/>
    </location>
    <ligand>
        <name>Mg(2+)</name>
        <dbReference type="ChEBI" id="CHEBI:18420"/>
    </ligand>
</feature>
<comment type="function">
    <text evidence="8">Digests double-stranded RNA. Involved in the processing of primary rRNA transcript to yield the immediate precursors to the large and small rRNAs (23S and 16S). Processes some mRNAs, and tRNAs when they are encoded in the rRNA operon. Processes pre-crRNA and tracrRNA of type II CRISPR loci if present in the organism.</text>
</comment>
<comment type="similarity">
    <text evidence="2">Belongs to the ribonuclease III family.</text>
</comment>
<comment type="cofactor">
    <cofactor evidence="8">
        <name>Mg(2+)</name>
        <dbReference type="ChEBI" id="CHEBI:18420"/>
    </cofactor>
</comment>
<feature type="binding site" evidence="8">
    <location>
        <position position="117"/>
    </location>
    <ligand>
        <name>Mg(2+)</name>
        <dbReference type="ChEBI" id="CHEBI:18420"/>
    </ligand>
</feature>
<evidence type="ECO:0000256" key="4">
    <source>
        <dbReference type="ARBA" id="ARBA00022722"/>
    </source>
</evidence>
<dbReference type="NCBIfam" id="TIGR02191">
    <property type="entry name" value="RNaseIII"/>
    <property type="match status" value="1"/>
</dbReference>
<dbReference type="PANTHER" id="PTHR11207:SF0">
    <property type="entry name" value="RIBONUCLEASE 3"/>
    <property type="match status" value="1"/>
</dbReference>
<dbReference type="InterPro" id="IPR014720">
    <property type="entry name" value="dsRBD_dom"/>
</dbReference>
<evidence type="ECO:0000313" key="11">
    <source>
        <dbReference type="EMBL" id="GIU65862.1"/>
    </source>
</evidence>
<feature type="domain" description="DRBM" evidence="9">
    <location>
        <begin position="152"/>
        <end position="220"/>
    </location>
</feature>
<dbReference type="Pfam" id="PF14622">
    <property type="entry name" value="Ribonucleas_3_3"/>
    <property type="match status" value="1"/>
</dbReference>
<dbReference type="EMBL" id="BPFZ01000001">
    <property type="protein sequence ID" value="GIU65862.1"/>
    <property type="molecule type" value="Genomic_DNA"/>
</dbReference>
<comment type="subunit">
    <text evidence="8">Homodimer.</text>
</comment>
<feature type="active site" evidence="8">
    <location>
        <position position="45"/>
    </location>
</feature>
<feature type="domain" description="RNase III" evidence="10">
    <location>
        <begin position="1"/>
        <end position="128"/>
    </location>
</feature>
<proteinExistence type="inferred from homology"/>
<keyword evidence="6 8" id="KW-0378">Hydrolase</keyword>
<sequence length="222" mass="24223">MRALQARLGYEFKDKALLERALTHKSRGDGQPGFMHNERLEWLGDRVLGLMAAERLFHMYARAEEGELTRQFNAIVSGKNCAQAARELDLTHLVEVSRGLSADAVAESDSILGDAFEALMAALWLDGGRHAVEGLFELVWVSGQTPSSGSRNPKSALQEWAQKRGLSTPFYKVVERDGPDHAPRFVVEVKLGTLVARAQGSSKQNAERAAALALLKQGGLGV</sequence>
<keyword evidence="3 8" id="KW-0507">mRNA processing</keyword>
<evidence type="ECO:0000256" key="5">
    <source>
        <dbReference type="ARBA" id="ARBA00022759"/>
    </source>
</evidence>
<dbReference type="Gene3D" id="3.30.160.20">
    <property type="match status" value="1"/>
</dbReference>
<dbReference type="InterPro" id="IPR036389">
    <property type="entry name" value="RNase_III_sf"/>
</dbReference>
<feature type="active site" evidence="8">
    <location>
        <position position="117"/>
    </location>
</feature>
<name>A0ABQ4PS71_9PROT</name>
<evidence type="ECO:0000256" key="3">
    <source>
        <dbReference type="ARBA" id="ARBA00022664"/>
    </source>
</evidence>
<dbReference type="PANTHER" id="PTHR11207">
    <property type="entry name" value="RIBONUCLEASE III"/>
    <property type="match status" value="1"/>
</dbReference>
<gene>
    <name evidence="8 11" type="primary">rnc</name>
    <name evidence="11" type="ORF">PsB1_0016</name>
</gene>
<comment type="subcellular location">
    <subcellularLocation>
        <location evidence="8">Cytoplasm</location>
    </subcellularLocation>
</comment>